<dbReference type="InterPro" id="IPR000618">
    <property type="entry name" value="Insect_cuticle"/>
</dbReference>
<evidence type="ECO:0000313" key="5">
    <source>
        <dbReference type="RefSeq" id="XP_018494747.1"/>
    </source>
</evidence>
<keyword evidence="4" id="KW-1185">Reference proteome</keyword>
<accession>A0AAJ7L5R5</accession>
<dbReference type="Proteomes" id="UP000694867">
    <property type="component" value="Unplaced"/>
</dbReference>
<dbReference type="RefSeq" id="XP_018494747.1">
    <property type="nucleotide sequence ID" value="XM_018639231.1"/>
</dbReference>
<proteinExistence type="predicted"/>
<reference evidence="5" key="1">
    <citation type="submission" date="2025-08" db="UniProtKB">
        <authorList>
            <consortium name="RefSeq"/>
        </authorList>
    </citation>
    <scope>IDENTIFICATION</scope>
</reference>
<sequence length="337" mass="36316">MARERPGSMYALLHCTVTLDKQEFVIFCAVGVFSGHVTEENHAPQPYKFGYESQDEWGNAQSRHEEDLGDGTKRGSFGYRDAHGMYRLVNYIADHDGFRAWVKTNEPGTSDSAPAAARIEKTGEAEVRVAPILSANKQLQVAPVAASPVASIVPAPAPLLLKRPRLSADVVYGTASERIVVSPRISAPIVTVPRARSLAHPVDAYPEFGLKLAHSAPLAYAASRVAQPIIKPVPVRKVIGPSAAAFVSSPAIVPSGIIGSPRLRAYHAPPIVTGGLHAASSEAIVVSPAIELPVHRPYEKFAETFRRRRPIKTIGEKEIFVPPSTFTVGGIPVYKDK</sequence>
<dbReference type="PANTHER" id="PTHR10380">
    <property type="entry name" value="CUTICLE PROTEIN"/>
    <property type="match status" value="1"/>
</dbReference>
<feature type="region of interest" description="Disordered" evidence="3">
    <location>
        <begin position="49"/>
        <end position="74"/>
    </location>
</feature>
<dbReference type="AlphaFoldDB" id="A0AAJ7L5R5"/>
<organism evidence="4 5">
    <name type="scientific">Galendromus occidentalis</name>
    <name type="common">western predatory mite</name>
    <dbReference type="NCBI Taxonomy" id="34638"/>
    <lineage>
        <taxon>Eukaryota</taxon>
        <taxon>Metazoa</taxon>
        <taxon>Ecdysozoa</taxon>
        <taxon>Arthropoda</taxon>
        <taxon>Chelicerata</taxon>
        <taxon>Arachnida</taxon>
        <taxon>Acari</taxon>
        <taxon>Parasitiformes</taxon>
        <taxon>Mesostigmata</taxon>
        <taxon>Gamasina</taxon>
        <taxon>Phytoseioidea</taxon>
        <taxon>Phytoseiidae</taxon>
        <taxon>Typhlodrominae</taxon>
        <taxon>Galendromus</taxon>
    </lineage>
</organism>
<evidence type="ECO:0000256" key="1">
    <source>
        <dbReference type="ARBA" id="ARBA00022460"/>
    </source>
</evidence>
<feature type="compositionally biased region" description="Basic and acidic residues" evidence="3">
    <location>
        <begin position="62"/>
        <end position="73"/>
    </location>
</feature>
<protein>
    <submittedName>
        <fullName evidence="5">Uncharacterized protein LOC108864167</fullName>
    </submittedName>
</protein>
<dbReference type="GO" id="GO:0062129">
    <property type="term" value="C:chitin-based extracellular matrix"/>
    <property type="evidence" value="ECO:0007669"/>
    <property type="project" value="TreeGrafter"/>
</dbReference>
<dbReference type="PROSITE" id="PS51155">
    <property type="entry name" value="CHIT_BIND_RR_2"/>
    <property type="match status" value="1"/>
</dbReference>
<dbReference type="Pfam" id="PF00379">
    <property type="entry name" value="Chitin_bind_4"/>
    <property type="match status" value="1"/>
</dbReference>
<gene>
    <name evidence="5" type="primary">LOC108864167</name>
</gene>
<name>A0AAJ7L5R5_9ACAR</name>
<evidence type="ECO:0000256" key="3">
    <source>
        <dbReference type="SAM" id="MobiDB-lite"/>
    </source>
</evidence>
<dbReference type="GeneID" id="108864167"/>
<keyword evidence="1 2" id="KW-0193">Cuticle</keyword>
<dbReference type="PANTHER" id="PTHR10380:SF173">
    <property type="entry name" value="CUTICULAR PROTEIN 47EF, ISOFORM C-RELATED"/>
    <property type="match status" value="1"/>
</dbReference>
<evidence type="ECO:0000313" key="4">
    <source>
        <dbReference type="Proteomes" id="UP000694867"/>
    </source>
</evidence>
<dbReference type="GO" id="GO:0008010">
    <property type="term" value="F:structural constituent of chitin-based larval cuticle"/>
    <property type="evidence" value="ECO:0007669"/>
    <property type="project" value="TreeGrafter"/>
</dbReference>
<evidence type="ECO:0000256" key="2">
    <source>
        <dbReference type="PROSITE-ProRule" id="PRU00497"/>
    </source>
</evidence>
<dbReference type="KEGG" id="goe:108864167"/>
<dbReference type="InterPro" id="IPR050468">
    <property type="entry name" value="Cuticle_Struct_Prot"/>
</dbReference>